<protein>
    <recommendedName>
        <fullName evidence="2">Glycosyl transferase CAP10 domain-containing protein</fullName>
    </recommendedName>
</protein>
<keyword evidence="4" id="KW-1185">Reference proteome</keyword>
<sequence length="320" mass="35806">MIKFEPSLAAILDGRLGDAWDGSIQLVKSEETGQPSIINWEPAKRRVILHRTIRESHHFKYFASKIQPTLRVLEEVYSQTPLQLTSTIIQLNLDDIPSPKGVAFVSGDGGDNFLIPDPNFIRTEAYAALKAAYANVIPWQERLPVVFWRGGTSGRQLGRSWRELPRIRLCQIALRDPKLDAGITHVAQLPEGASGEISAEGLIRGRVPAELFRYYRALLAIDGNSWPTGFYCNLLAGAPVLKVESSFGYRQWYYHRLKPWVHYIPVQSDLTDLSEKAAWVLADGNRAEKIGMAGREAAMQMTVESEIQAAAETLTKVLHV</sequence>
<dbReference type="PANTHER" id="PTHR12203">
    <property type="entry name" value="KDEL LYS-ASP-GLU-LEU CONTAINING - RELATED"/>
    <property type="match status" value="1"/>
</dbReference>
<keyword evidence="1" id="KW-0808">Transferase</keyword>
<organism evidence="3 4">
    <name type="scientific">Candidatus Rhodoblastus alkanivorans</name>
    <dbReference type="NCBI Taxonomy" id="2954117"/>
    <lineage>
        <taxon>Bacteria</taxon>
        <taxon>Pseudomonadati</taxon>
        <taxon>Pseudomonadota</taxon>
        <taxon>Alphaproteobacteria</taxon>
        <taxon>Hyphomicrobiales</taxon>
        <taxon>Rhodoblastaceae</taxon>
        <taxon>Rhodoblastus</taxon>
    </lineage>
</organism>
<reference evidence="3" key="1">
    <citation type="journal article" date="2022" name="ISME J.">
        <title>Identification of active gaseous-alkane degraders at natural gas seeps.</title>
        <authorList>
            <person name="Farhan Ul Haque M."/>
            <person name="Hernandez M."/>
            <person name="Crombie A.T."/>
            <person name="Murrell J.C."/>
        </authorList>
    </citation>
    <scope>NUCLEOTIDE SEQUENCE</scope>
    <source>
        <strain evidence="3">PC2</strain>
    </source>
</reference>
<feature type="domain" description="Glycosyl transferase CAP10" evidence="2">
    <location>
        <begin position="91"/>
        <end position="315"/>
    </location>
</feature>
<accession>A0ABS9ZBA7</accession>
<comment type="caution">
    <text evidence="3">The sequence shown here is derived from an EMBL/GenBank/DDBJ whole genome shotgun (WGS) entry which is preliminary data.</text>
</comment>
<dbReference type="InterPro" id="IPR051091">
    <property type="entry name" value="O-Glucosyltr/Glycosyltrsf_90"/>
</dbReference>
<evidence type="ECO:0000256" key="1">
    <source>
        <dbReference type="ARBA" id="ARBA00022679"/>
    </source>
</evidence>
<dbReference type="RefSeq" id="WP_243067835.1">
    <property type="nucleotide sequence ID" value="NZ_JAIVFK010000024.1"/>
</dbReference>
<evidence type="ECO:0000313" key="4">
    <source>
        <dbReference type="Proteomes" id="UP001139104"/>
    </source>
</evidence>
<name>A0ABS9ZBA7_9HYPH</name>
<evidence type="ECO:0000313" key="3">
    <source>
        <dbReference type="EMBL" id="MCI4683917.1"/>
    </source>
</evidence>
<dbReference type="EMBL" id="JAIVFP010000001">
    <property type="protein sequence ID" value="MCI4683917.1"/>
    <property type="molecule type" value="Genomic_DNA"/>
</dbReference>
<proteinExistence type="predicted"/>
<dbReference type="Proteomes" id="UP001139104">
    <property type="component" value="Unassembled WGS sequence"/>
</dbReference>
<dbReference type="PANTHER" id="PTHR12203:SF35">
    <property type="entry name" value="PROTEIN O-GLUCOSYLTRANSFERASE 1"/>
    <property type="match status" value="1"/>
</dbReference>
<gene>
    <name evidence="3" type="ORF">K2U94_14300</name>
</gene>
<evidence type="ECO:0000259" key="2">
    <source>
        <dbReference type="SMART" id="SM00672"/>
    </source>
</evidence>
<dbReference type="SMART" id="SM00672">
    <property type="entry name" value="CAP10"/>
    <property type="match status" value="1"/>
</dbReference>
<dbReference type="Pfam" id="PF05686">
    <property type="entry name" value="Glyco_transf_90"/>
    <property type="match status" value="1"/>
</dbReference>
<dbReference type="InterPro" id="IPR006598">
    <property type="entry name" value="CAP10"/>
</dbReference>